<comment type="subunit">
    <text evidence="2">Interacts transiently with the RNA polymerase catalytic core formed by RpoA, RpoB, RpoC and RpoZ (2 alpha, 1 beta, 1 beta' and 1 omega subunit) to form the RNA polymerase holoenzyme that can initiate transcription.</text>
</comment>
<dbReference type="InterPro" id="IPR007627">
    <property type="entry name" value="RNA_pol_sigma70_r2"/>
</dbReference>
<dbReference type="InterPro" id="IPR013249">
    <property type="entry name" value="RNA_pol_sigma70_r4_t2"/>
</dbReference>
<dbReference type="STRING" id="310780.SAMN05216267_104812"/>
<dbReference type="SUPFAM" id="SSF88659">
    <property type="entry name" value="Sigma3 and sigma4 domains of RNA polymerase sigma factors"/>
    <property type="match status" value="1"/>
</dbReference>
<keyword evidence="10" id="KW-1185">Reference proteome</keyword>
<dbReference type="GO" id="GO:0016987">
    <property type="term" value="F:sigma factor activity"/>
    <property type="evidence" value="ECO:0007669"/>
    <property type="project" value="UniProtKB-KW"/>
</dbReference>
<evidence type="ECO:0000256" key="2">
    <source>
        <dbReference type="ARBA" id="ARBA00011344"/>
    </source>
</evidence>
<feature type="region of interest" description="Disordered" evidence="6">
    <location>
        <begin position="305"/>
        <end position="333"/>
    </location>
</feature>
<gene>
    <name evidence="9" type="ORF">SAMN05216267_104812</name>
</gene>
<keyword evidence="3" id="KW-0805">Transcription regulation</keyword>
<accession>A0A1H8T4E3</accession>
<dbReference type="OrthoDB" id="6689546at2"/>
<dbReference type="InterPro" id="IPR052704">
    <property type="entry name" value="ECF_Sigma-70_Domain"/>
</dbReference>
<evidence type="ECO:0000256" key="4">
    <source>
        <dbReference type="ARBA" id="ARBA00023082"/>
    </source>
</evidence>
<evidence type="ECO:0000256" key="6">
    <source>
        <dbReference type="SAM" id="MobiDB-lite"/>
    </source>
</evidence>
<dbReference type="Gene3D" id="1.10.10.10">
    <property type="entry name" value="Winged helix-like DNA-binding domain superfamily/Winged helix DNA-binding domain"/>
    <property type="match status" value="1"/>
</dbReference>
<evidence type="ECO:0000259" key="8">
    <source>
        <dbReference type="Pfam" id="PF08281"/>
    </source>
</evidence>
<dbReference type="InterPro" id="IPR032710">
    <property type="entry name" value="NTF2-like_dom_sf"/>
</dbReference>
<dbReference type="GO" id="GO:0003677">
    <property type="term" value="F:DNA binding"/>
    <property type="evidence" value="ECO:0007669"/>
    <property type="project" value="InterPro"/>
</dbReference>
<comment type="similarity">
    <text evidence="1">Belongs to the sigma-70 factor family. ECF subfamily.</text>
</comment>
<dbReference type="PANTHER" id="PTHR30173:SF36">
    <property type="entry name" value="ECF RNA POLYMERASE SIGMA FACTOR SIGJ"/>
    <property type="match status" value="1"/>
</dbReference>
<dbReference type="Gene3D" id="1.10.1740.10">
    <property type="match status" value="1"/>
</dbReference>
<reference evidence="9 10" key="1">
    <citation type="submission" date="2016-10" db="EMBL/GenBank/DDBJ databases">
        <authorList>
            <person name="de Groot N.N."/>
        </authorList>
    </citation>
    <scope>NUCLEOTIDE SEQUENCE [LARGE SCALE GENOMIC DNA]</scope>
    <source>
        <strain evidence="9 10">CGMCC 4.2026</strain>
    </source>
</reference>
<dbReference type="NCBIfam" id="NF007214">
    <property type="entry name" value="PRK09636.1"/>
    <property type="match status" value="1"/>
</dbReference>
<keyword evidence="5" id="KW-0804">Transcription</keyword>
<feature type="domain" description="RNA polymerase sigma-70 region 2" evidence="7">
    <location>
        <begin position="7"/>
        <end position="69"/>
    </location>
</feature>
<proteinExistence type="inferred from homology"/>
<dbReference type="InterPro" id="IPR014284">
    <property type="entry name" value="RNA_pol_sigma-70_dom"/>
</dbReference>
<evidence type="ECO:0000256" key="5">
    <source>
        <dbReference type="ARBA" id="ARBA00023163"/>
    </source>
</evidence>
<dbReference type="Pfam" id="PF04542">
    <property type="entry name" value="Sigma70_r2"/>
    <property type="match status" value="1"/>
</dbReference>
<dbReference type="Proteomes" id="UP000181951">
    <property type="component" value="Unassembled WGS sequence"/>
</dbReference>
<dbReference type="NCBIfam" id="TIGR02957">
    <property type="entry name" value="SigX4"/>
    <property type="match status" value="1"/>
</dbReference>
<dbReference type="AlphaFoldDB" id="A0A1H8T4E3"/>
<name>A0A1H8T4E3_9ACTN</name>
<evidence type="ECO:0000256" key="1">
    <source>
        <dbReference type="ARBA" id="ARBA00010641"/>
    </source>
</evidence>
<evidence type="ECO:0000256" key="3">
    <source>
        <dbReference type="ARBA" id="ARBA00023015"/>
    </source>
</evidence>
<dbReference type="InterPro" id="IPR013324">
    <property type="entry name" value="RNA_pol_sigma_r3/r4-like"/>
</dbReference>
<sequence length="333" mass="36493">MTRAEEFEELRSLLFSIAYRILGSVSEAEDAVQETWLRYAASSTQPTSAKAFLSAVVTRLSIDVLRSARVRREEYVGPWFPEPLLTDPYEDPERSAELADSVSMAALVLLERLSPLERAVFVLREVFGFGFPEIASAVGRSEAACRQLAVRARRHMDEGRPRFEADRREREELAGRFFDAFREGDVDGLAELLAADVTLVGDSGGKAPRVADEFLGLGNVSKVIRGLVELFVRVGGSVELHEMNGHPGGIFRDRDGRVLNTWTLDILDGRIQTIRSVSNPDKLAHLGPVADTLALNRDEHLTKDLASHLGGTRTPDPEGGPGADPGTGRDTDA</sequence>
<dbReference type="InterPro" id="IPR013325">
    <property type="entry name" value="RNA_pol_sigma_r2"/>
</dbReference>
<keyword evidence="4" id="KW-0731">Sigma factor</keyword>
<evidence type="ECO:0000313" key="10">
    <source>
        <dbReference type="Proteomes" id="UP000181951"/>
    </source>
</evidence>
<evidence type="ECO:0000259" key="7">
    <source>
        <dbReference type="Pfam" id="PF04542"/>
    </source>
</evidence>
<feature type="domain" description="RNA polymerase sigma factor 70 region 4 type 2" evidence="8">
    <location>
        <begin position="105"/>
        <end position="156"/>
    </location>
</feature>
<dbReference type="SUPFAM" id="SSF88946">
    <property type="entry name" value="Sigma2 domain of RNA polymerase sigma factors"/>
    <property type="match status" value="1"/>
</dbReference>
<organism evidence="9 10">
    <name type="scientific">Actinacidiphila rubida</name>
    <dbReference type="NCBI Taxonomy" id="310780"/>
    <lineage>
        <taxon>Bacteria</taxon>
        <taxon>Bacillati</taxon>
        <taxon>Actinomycetota</taxon>
        <taxon>Actinomycetes</taxon>
        <taxon>Kitasatosporales</taxon>
        <taxon>Streptomycetaceae</taxon>
        <taxon>Actinacidiphila</taxon>
    </lineage>
</organism>
<dbReference type="SUPFAM" id="SSF54427">
    <property type="entry name" value="NTF2-like"/>
    <property type="match status" value="1"/>
</dbReference>
<dbReference type="InterPro" id="IPR036388">
    <property type="entry name" value="WH-like_DNA-bd_sf"/>
</dbReference>
<dbReference type="RefSeq" id="WP_079138570.1">
    <property type="nucleotide sequence ID" value="NZ_FODD01000048.1"/>
</dbReference>
<dbReference type="NCBIfam" id="TIGR02937">
    <property type="entry name" value="sigma70-ECF"/>
    <property type="match status" value="1"/>
</dbReference>
<dbReference type="GO" id="GO:0006352">
    <property type="term" value="P:DNA-templated transcription initiation"/>
    <property type="evidence" value="ECO:0007669"/>
    <property type="project" value="InterPro"/>
</dbReference>
<protein>
    <submittedName>
        <fullName evidence="9">RNA polymerase sigma-70 factor, ECF subfamily</fullName>
    </submittedName>
</protein>
<evidence type="ECO:0000313" key="9">
    <source>
        <dbReference type="EMBL" id="SEO85969.1"/>
    </source>
</evidence>
<dbReference type="Pfam" id="PF08281">
    <property type="entry name" value="Sigma70_r4_2"/>
    <property type="match status" value="1"/>
</dbReference>
<dbReference type="EMBL" id="FODD01000048">
    <property type="protein sequence ID" value="SEO85969.1"/>
    <property type="molecule type" value="Genomic_DNA"/>
</dbReference>
<dbReference type="PANTHER" id="PTHR30173">
    <property type="entry name" value="SIGMA 19 FACTOR"/>
    <property type="match status" value="1"/>
</dbReference>
<dbReference type="Gene3D" id="3.10.450.50">
    <property type="match status" value="1"/>
</dbReference>
<dbReference type="InterPro" id="IPR014303">
    <property type="entry name" value="RNA_pol_sigma-70_ECF"/>
</dbReference>